<dbReference type="InterPro" id="IPR009057">
    <property type="entry name" value="Homeodomain-like_sf"/>
</dbReference>
<keyword evidence="4 6" id="KW-0371">Homeobox</keyword>
<evidence type="ECO:0000256" key="3">
    <source>
        <dbReference type="ARBA" id="ARBA00023125"/>
    </source>
</evidence>
<evidence type="ECO:0000313" key="10">
    <source>
        <dbReference type="EMBL" id="TNN17592.1"/>
    </source>
</evidence>
<evidence type="ECO:0000256" key="5">
    <source>
        <dbReference type="ARBA" id="ARBA00023242"/>
    </source>
</evidence>
<dbReference type="InterPro" id="IPR017970">
    <property type="entry name" value="Homeobox_CS"/>
</dbReference>
<evidence type="ECO:0000256" key="6">
    <source>
        <dbReference type="PROSITE-ProRule" id="PRU00108"/>
    </source>
</evidence>
<comment type="similarity">
    <text evidence="2">Belongs to the Abd-B homeobox family.</text>
</comment>
<dbReference type="Pfam" id="PF00046">
    <property type="entry name" value="Homeodomain"/>
    <property type="match status" value="1"/>
</dbReference>
<accession>A0A4Z2DMH9</accession>
<protein>
    <submittedName>
        <fullName evidence="10">Homeobox protein Hox-D9</fullName>
    </submittedName>
</protein>
<dbReference type="GO" id="GO:0000981">
    <property type="term" value="F:DNA-binding transcription factor activity, RNA polymerase II-specific"/>
    <property type="evidence" value="ECO:0007669"/>
    <property type="project" value="InterPro"/>
</dbReference>
<feature type="compositionally biased region" description="Polar residues" evidence="8">
    <location>
        <begin position="830"/>
        <end position="851"/>
    </location>
</feature>
<organism evidence="10 11">
    <name type="scientific">Schistosoma japonicum</name>
    <name type="common">Blood fluke</name>
    <dbReference type="NCBI Taxonomy" id="6182"/>
    <lineage>
        <taxon>Eukaryota</taxon>
        <taxon>Metazoa</taxon>
        <taxon>Spiralia</taxon>
        <taxon>Lophotrochozoa</taxon>
        <taxon>Platyhelminthes</taxon>
        <taxon>Trematoda</taxon>
        <taxon>Digenea</taxon>
        <taxon>Strigeidida</taxon>
        <taxon>Schistosomatoidea</taxon>
        <taxon>Schistosomatidae</taxon>
        <taxon>Schistosoma</taxon>
    </lineage>
</organism>
<evidence type="ECO:0000256" key="1">
    <source>
        <dbReference type="ARBA" id="ARBA00004123"/>
    </source>
</evidence>
<evidence type="ECO:0000256" key="8">
    <source>
        <dbReference type="SAM" id="MobiDB-lite"/>
    </source>
</evidence>
<dbReference type="PANTHER" id="PTHR45874">
    <property type="entry name" value="HOMEOBOX PROTEIN ABDOMINAL-B"/>
    <property type="match status" value="1"/>
</dbReference>
<comment type="subcellular location">
    <subcellularLocation>
        <location evidence="1 6 7">Nucleus</location>
    </subcellularLocation>
</comment>
<dbReference type="GO" id="GO:0000978">
    <property type="term" value="F:RNA polymerase II cis-regulatory region sequence-specific DNA binding"/>
    <property type="evidence" value="ECO:0007669"/>
    <property type="project" value="TreeGrafter"/>
</dbReference>
<feature type="region of interest" description="Disordered" evidence="8">
    <location>
        <begin position="821"/>
        <end position="912"/>
    </location>
</feature>
<feature type="domain" description="Homeobox" evidence="9">
    <location>
        <begin position="767"/>
        <end position="827"/>
    </location>
</feature>
<keyword evidence="3 6" id="KW-0238">DNA-binding</keyword>
<dbReference type="InterPro" id="IPR046333">
    <property type="entry name" value="HXA10/ABDB-like"/>
</dbReference>
<proteinExistence type="inferred from homology"/>
<gene>
    <name evidence="10" type="ORF">EWB00_011013</name>
</gene>
<feature type="compositionally biased region" description="Acidic residues" evidence="8">
    <location>
        <begin position="861"/>
        <end position="898"/>
    </location>
</feature>
<evidence type="ECO:0000256" key="4">
    <source>
        <dbReference type="ARBA" id="ARBA00023155"/>
    </source>
</evidence>
<dbReference type="Gene3D" id="1.10.10.60">
    <property type="entry name" value="Homeodomain-like"/>
    <property type="match status" value="1"/>
</dbReference>
<keyword evidence="5 6" id="KW-0539">Nucleus</keyword>
<feature type="DNA-binding region" description="Homeobox" evidence="6">
    <location>
        <begin position="769"/>
        <end position="828"/>
    </location>
</feature>
<dbReference type="InterPro" id="IPR001356">
    <property type="entry name" value="HD"/>
</dbReference>
<dbReference type="EMBL" id="SKCS01000090">
    <property type="protein sequence ID" value="TNN17592.1"/>
    <property type="molecule type" value="Genomic_DNA"/>
</dbReference>
<evidence type="ECO:0000313" key="11">
    <source>
        <dbReference type="Proteomes" id="UP000311919"/>
    </source>
</evidence>
<evidence type="ECO:0000256" key="2">
    <source>
        <dbReference type="ARBA" id="ARBA00006317"/>
    </source>
</evidence>
<dbReference type="STRING" id="6182.A0A4Z2DMH9"/>
<name>A0A4Z2DMH9_SCHJA</name>
<dbReference type="GO" id="GO:0005634">
    <property type="term" value="C:nucleus"/>
    <property type="evidence" value="ECO:0007669"/>
    <property type="project" value="UniProtKB-SubCell"/>
</dbReference>
<dbReference type="PROSITE" id="PS00027">
    <property type="entry name" value="HOMEOBOX_1"/>
    <property type="match status" value="1"/>
</dbReference>
<dbReference type="PROSITE" id="PS50071">
    <property type="entry name" value="HOMEOBOX_2"/>
    <property type="match status" value="1"/>
</dbReference>
<comment type="caution">
    <text evidence="10">The sequence shown here is derived from an EMBL/GenBank/DDBJ whole genome shotgun (WGS) entry which is preliminary data.</text>
</comment>
<reference evidence="10 11" key="1">
    <citation type="submission" date="2019-03" db="EMBL/GenBank/DDBJ databases">
        <title>An improved genome assembly of the fluke Schistosoma japonicum.</title>
        <authorList>
            <person name="Hu W."/>
            <person name="Luo F."/>
            <person name="Yin M."/>
            <person name="Mo X."/>
            <person name="Sun C."/>
            <person name="Wu Q."/>
            <person name="Zhu B."/>
            <person name="Xiang M."/>
            <person name="Wang J."/>
            <person name="Wang Y."/>
            <person name="Zhang T."/>
            <person name="Xu B."/>
            <person name="Zheng H."/>
            <person name="Feng Z."/>
        </authorList>
    </citation>
    <scope>NUCLEOTIDE SEQUENCE [LARGE SCALE GENOMIC DNA]</scope>
    <source>
        <strain evidence="10">HuSjv2</strain>
        <tissue evidence="10">Worms</tissue>
    </source>
</reference>
<dbReference type="CDD" id="cd00086">
    <property type="entry name" value="homeodomain"/>
    <property type="match status" value="1"/>
</dbReference>
<dbReference type="SMART" id="SM00389">
    <property type="entry name" value="HOX"/>
    <property type="match status" value="1"/>
</dbReference>
<sequence>MELETIGSITLDSTSNCTDLRRGQCDYQSTTIMQKANLNSCNLNSSVCEFYDPSITQHLETHITDINKNNNINNSVHGKAKYNHQVSSTFSSSTSPFSSKLSSPSFHFTTNITKSPNTTTNNFTDNIVEKSSPFLLSNNRLTELISNRYEHSLTNVTTEHSSKEAVQVNAGDFSVNSPNSLINIKSNRSLQMGNEPIYYDHVLANKYLNEYKNPVQSTFLSAPVSTSIRPNNITSSTSPSPSSSCMAGIFSSMTEPIIINNASLSAILQQPPRKTLSKTPSPPVSKTCDINKQHLSTEMEFSNFPNLTENKSKYSKFLITEVSCHTNNNHSSPNSQCKPDLNTKPLMNDSLMIETSLLSTTLPSITSSSPSSTSSISMCPLNTVLNTNEPICSIHDLYYDKSTAVTPYTCTEITETVSTAITTTTCSVDFPISSTFLNNPSVATGISLLSKSSSSLIDHSTKAISNNGSSDNDIYDLKKFNVCHLQNPYVLPNLDNSKFSVQSHLEQFPINSINCMTTTCLTNVTFSTNTTNTVKHINTNNNCINSVNINVTNSNINVNGDGNDTDSGGSDSTSTILQSYQYHQQQQQQSAGTLSTFPTPLSVVHETTNDHNGLMNNLPLSLTAANTSTPTLPHRHNHHHHQHVHLQHHNLYPQHHFHRHHLNNPYLNKLPMKLPTFDLTSSTSTSLSLISTPTAATVTGPSLSCANLQTTYFPYSFVGNNIHSNSNNNIAHMQNNNNTVVNHNLTDRMNTVCDDFIPSDCRSSGGARSRKKRKPYTRYQTMVLENEFMGNAYITRQKRWEISCKLHLTERQVKVWFQNRRMKKKKLQSRNHNPVGNSGGMTSSLSENGNDITGKESVECMLDDGDEEDEDGQIEDYEDEEEEEDDDEEYGEEVEEREEFDRNHHLHQHNQQHNRILNNCDNHRHLYNNNNNNINNELNLRGQLKQIALMKKLDKTSDIITDEYDEDSVRSEKFKIEHGFLNLNPDIYANTSSSFIESINDYHNSHPLITDINNSSENNTTTDKLYNRMRFNKLSHELIPPFYHNSSCENNLMNAESNVNPVNINMINMDRDLLFDPLKESLKNQLANSGQNKFISSHMGWPMVNNNNNNNNKEYDMNLPSLTSLPITRTLTESTNYFTRLSSSPKLDVQSEYHSVDSKFNNSLYPIGGLISNYSNESHRFQQRFDCYNQQQCPNNKQFELCGFLHSVGSPSEASASLQLTEHNLSSNLFNKSDSSSENQLSLTKIQRSSLQGNSVCSPEPCSARNCFQKSLNCNENFNLSSHLNPTVLYDKEESTIDLTTNTNTTINIDTSTSIDIPSPSTINVMNYNLNPLNVNDSEYYINPVEPNQSYALNLDYSPLSRYTLLPTLAVPSSTGTQLASGWSPSVSTSTTHKHLQPAPGTYTLHTTIPGTAVSVAVSEDVDQCNESFTNSLDHELSFGKNMFYSLRNSTVHPDNFRESDRFDLSHLRPSMNVGNTFSKTSHGSNSSDFCGRNDSSTFPMYTSQNNSPCNVDANESTNSYSNERDFHFIADRNQEHHSRKQNPSIAYYSLPSSTNLSPLHHLNNVFNQVHCGDFNSMFYSPYLQNSTSFGYSITGHDIPTNNDSYNSNVLNNLTQSMNQSFNQSTNIISVSGSCNTSTMDTTFSFSNLCDTANISNVTISFPMIPTNTSSLDLSST</sequence>
<dbReference type="PANTHER" id="PTHR45874:SF4">
    <property type="entry name" value="HOMEOBOX PROTEIN ABDOMINAL-B"/>
    <property type="match status" value="1"/>
</dbReference>
<evidence type="ECO:0000259" key="9">
    <source>
        <dbReference type="PROSITE" id="PS50071"/>
    </source>
</evidence>
<dbReference type="Proteomes" id="UP000311919">
    <property type="component" value="Unassembled WGS sequence"/>
</dbReference>
<dbReference type="OrthoDB" id="6159439at2759"/>
<keyword evidence="11" id="KW-1185">Reference proteome</keyword>
<dbReference type="SUPFAM" id="SSF46689">
    <property type="entry name" value="Homeodomain-like"/>
    <property type="match status" value="1"/>
</dbReference>
<evidence type="ECO:0000256" key="7">
    <source>
        <dbReference type="RuleBase" id="RU000682"/>
    </source>
</evidence>